<sequence length="67" mass="7733">MRGYARRPVRDLFDRVEKTLNGTADELERVSPDFVRAATFDVVLRGYRREQVHAALLDCVQRLQAQG</sequence>
<dbReference type="AlphaFoldDB" id="A0A1H7XI12"/>
<accession>A0A1H7XI12</accession>
<keyword evidence="2" id="KW-1185">Reference proteome</keyword>
<dbReference type="NCBIfam" id="TIGR03544">
    <property type="entry name" value="DivI1A_domain"/>
    <property type="match status" value="1"/>
</dbReference>
<protein>
    <submittedName>
        <fullName evidence="1">DivIVA domain-containing protein</fullName>
    </submittedName>
</protein>
<name>A0A1H7XI12_9ACTN</name>
<proteinExistence type="predicted"/>
<reference evidence="1 2" key="1">
    <citation type="submission" date="2016-10" db="EMBL/GenBank/DDBJ databases">
        <authorList>
            <person name="de Groot N.N."/>
        </authorList>
    </citation>
    <scope>NUCLEOTIDE SEQUENCE [LARGE SCALE GENOMIC DNA]</scope>
    <source>
        <strain evidence="1 2">DSM 43357</strain>
    </source>
</reference>
<dbReference type="EMBL" id="FOBF01000012">
    <property type="protein sequence ID" value="SEM33305.1"/>
    <property type="molecule type" value="Genomic_DNA"/>
</dbReference>
<dbReference type="Proteomes" id="UP000198953">
    <property type="component" value="Unassembled WGS sequence"/>
</dbReference>
<dbReference type="InterPro" id="IPR019933">
    <property type="entry name" value="DivIVA_domain"/>
</dbReference>
<gene>
    <name evidence="1" type="ORF">SAMN05660976_04821</name>
</gene>
<evidence type="ECO:0000313" key="2">
    <source>
        <dbReference type="Proteomes" id="UP000198953"/>
    </source>
</evidence>
<evidence type="ECO:0000313" key="1">
    <source>
        <dbReference type="EMBL" id="SEM33305.1"/>
    </source>
</evidence>
<organism evidence="1 2">
    <name type="scientific">Nonomuraea pusilla</name>
    <dbReference type="NCBI Taxonomy" id="46177"/>
    <lineage>
        <taxon>Bacteria</taxon>
        <taxon>Bacillati</taxon>
        <taxon>Actinomycetota</taxon>
        <taxon>Actinomycetes</taxon>
        <taxon>Streptosporangiales</taxon>
        <taxon>Streptosporangiaceae</taxon>
        <taxon>Nonomuraea</taxon>
    </lineage>
</organism>